<keyword evidence="3" id="KW-1185">Reference proteome</keyword>
<dbReference type="Proteomes" id="UP000799118">
    <property type="component" value="Unassembled WGS sequence"/>
</dbReference>
<evidence type="ECO:0000256" key="1">
    <source>
        <dbReference type="SAM" id="Phobius"/>
    </source>
</evidence>
<feature type="transmembrane region" description="Helical" evidence="1">
    <location>
        <begin position="224"/>
        <end position="245"/>
    </location>
</feature>
<protein>
    <submittedName>
        <fullName evidence="2">Uncharacterized protein</fullName>
    </submittedName>
</protein>
<feature type="transmembrane region" description="Helical" evidence="1">
    <location>
        <begin position="265"/>
        <end position="284"/>
    </location>
</feature>
<evidence type="ECO:0000313" key="2">
    <source>
        <dbReference type="EMBL" id="KAE9395751.1"/>
    </source>
</evidence>
<name>A0A6A4HCP6_9AGAR</name>
<keyword evidence="1" id="KW-0472">Membrane</keyword>
<dbReference type="AlphaFoldDB" id="A0A6A4HCP6"/>
<gene>
    <name evidence="2" type="ORF">BT96DRAFT_922602</name>
</gene>
<organism evidence="2 3">
    <name type="scientific">Gymnopus androsaceus JB14</name>
    <dbReference type="NCBI Taxonomy" id="1447944"/>
    <lineage>
        <taxon>Eukaryota</taxon>
        <taxon>Fungi</taxon>
        <taxon>Dikarya</taxon>
        <taxon>Basidiomycota</taxon>
        <taxon>Agaricomycotina</taxon>
        <taxon>Agaricomycetes</taxon>
        <taxon>Agaricomycetidae</taxon>
        <taxon>Agaricales</taxon>
        <taxon>Marasmiineae</taxon>
        <taxon>Omphalotaceae</taxon>
        <taxon>Gymnopus</taxon>
    </lineage>
</organism>
<sequence>MTAEELQEIAYVGLALFQNYARAILSCTFFGIYCLLFAIGLYISSHKRFTGWAKKTLLCLLIATFILMILYVMANLLVDMLLLQYEVILPLPEGSTAETAAVSQQLLEVGAQISNWTTNLILLIGDLIIIWRAWAVWMHSRMVKLLLALFVLVVIGVNLADAFVDNQKHLTATGQTVTLDSVFFALSLSVNVTLTLLIAYRTWTYHRSMRGISTLQGKTLVGRILLLLVESGAILAIFQVLALTFQEKERSAQNLSPLQFSKLNVLVIYVYVAALNPLAIFTLMESRRQTTHSYSSCFEQNRSQKFTTFLAD</sequence>
<evidence type="ECO:0000313" key="3">
    <source>
        <dbReference type="Proteomes" id="UP000799118"/>
    </source>
</evidence>
<dbReference type="EMBL" id="ML769525">
    <property type="protein sequence ID" value="KAE9395751.1"/>
    <property type="molecule type" value="Genomic_DNA"/>
</dbReference>
<accession>A0A6A4HCP6</accession>
<keyword evidence="1" id="KW-0812">Transmembrane</keyword>
<feature type="transmembrane region" description="Helical" evidence="1">
    <location>
        <begin position="146"/>
        <end position="164"/>
    </location>
</feature>
<feature type="transmembrane region" description="Helical" evidence="1">
    <location>
        <begin position="56"/>
        <end position="78"/>
    </location>
</feature>
<feature type="transmembrane region" description="Helical" evidence="1">
    <location>
        <begin position="20"/>
        <end position="44"/>
    </location>
</feature>
<dbReference type="OrthoDB" id="2757163at2759"/>
<keyword evidence="1" id="KW-1133">Transmembrane helix</keyword>
<feature type="transmembrane region" description="Helical" evidence="1">
    <location>
        <begin position="116"/>
        <end position="134"/>
    </location>
</feature>
<reference evidence="2" key="1">
    <citation type="journal article" date="2019" name="Environ. Microbiol.">
        <title>Fungal ecological strategies reflected in gene transcription - a case study of two litter decomposers.</title>
        <authorList>
            <person name="Barbi F."/>
            <person name="Kohler A."/>
            <person name="Barry K."/>
            <person name="Baskaran P."/>
            <person name="Daum C."/>
            <person name="Fauchery L."/>
            <person name="Ihrmark K."/>
            <person name="Kuo A."/>
            <person name="LaButti K."/>
            <person name="Lipzen A."/>
            <person name="Morin E."/>
            <person name="Grigoriev I.V."/>
            <person name="Henrissat B."/>
            <person name="Lindahl B."/>
            <person name="Martin F."/>
        </authorList>
    </citation>
    <scope>NUCLEOTIDE SEQUENCE</scope>
    <source>
        <strain evidence="2">JB14</strain>
    </source>
</reference>
<proteinExistence type="predicted"/>
<feature type="transmembrane region" description="Helical" evidence="1">
    <location>
        <begin position="184"/>
        <end position="203"/>
    </location>
</feature>